<dbReference type="InterPro" id="IPR007523">
    <property type="entry name" value="NDUFAF3/AAMDC"/>
</dbReference>
<gene>
    <name evidence="1" type="ORF">DYH56_07905</name>
</gene>
<accession>A0ABX9KHK0</accession>
<dbReference type="InterPro" id="IPR036748">
    <property type="entry name" value="MTH938-like_sf"/>
</dbReference>
<organism evidence="1 2">
    <name type="scientific">Psychrilyobacter piezotolerans</name>
    <dbReference type="NCBI Taxonomy" id="2293438"/>
    <lineage>
        <taxon>Bacteria</taxon>
        <taxon>Fusobacteriati</taxon>
        <taxon>Fusobacteriota</taxon>
        <taxon>Fusobacteriia</taxon>
        <taxon>Fusobacteriales</taxon>
        <taxon>Fusobacteriaceae</taxon>
        <taxon>Psychrilyobacter</taxon>
    </lineage>
</organism>
<evidence type="ECO:0000313" key="1">
    <source>
        <dbReference type="EMBL" id="REI41330.1"/>
    </source>
</evidence>
<dbReference type="Pfam" id="PF04430">
    <property type="entry name" value="DUF498"/>
    <property type="match status" value="1"/>
</dbReference>
<protein>
    <submittedName>
        <fullName evidence="1">Uncharacterized protein</fullName>
    </submittedName>
</protein>
<dbReference type="RefSeq" id="WP_114642307.1">
    <property type="nucleotide sequence ID" value="NZ_JAACIO010000012.1"/>
</dbReference>
<keyword evidence="2" id="KW-1185">Reference proteome</keyword>
<dbReference type="EMBL" id="QUAJ01000011">
    <property type="protein sequence ID" value="REI41330.1"/>
    <property type="molecule type" value="Genomic_DNA"/>
</dbReference>
<dbReference type="SUPFAM" id="SSF64076">
    <property type="entry name" value="MTH938-like"/>
    <property type="match status" value="1"/>
</dbReference>
<reference evidence="1 2" key="1">
    <citation type="submission" date="2018-08" db="EMBL/GenBank/DDBJ databases">
        <title>Draft genome sequence of Psychrilyobacter sp. strain SD5 isolated from Black Sea water.</title>
        <authorList>
            <person name="Yadav S."/>
            <person name="Villanueva L."/>
            <person name="Damste J.S.S."/>
        </authorList>
    </citation>
    <scope>NUCLEOTIDE SEQUENCE [LARGE SCALE GENOMIC DNA]</scope>
    <source>
        <strain evidence="1 2">SD5</strain>
    </source>
</reference>
<dbReference type="PANTHER" id="PTHR15811:SF5">
    <property type="entry name" value="MTH938 DOMAIN-CONTAINING PROTEIN"/>
    <property type="match status" value="1"/>
</dbReference>
<evidence type="ECO:0000313" key="2">
    <source>
        <dbReference type="Proteomes" id="UP000263486"/>
    </source>
</evidence>
<sequence length="112" mass="12701">MIIESYSFGRMKVDGIGFDSDLIIFPEKIVSSWWRVQGHYLQVRDLGEVLDYQPEVLVIGTGYSGCMDVADEVKKELEAAGIKYYIEKSSRAVEIFNKIDSKKKVGAFHLTC</sequence>
<dbReference type="Proteomes" id="UP000263486">
    <property type="component" value="Unassembled WGS sequence"/>
</dbReference>
<proteinExistence type="predicted"/>
<name>A0ABX9KHK0_9FUSO</name>
<dbReference type="PANTHER" id="PTHR15811">
    <property type="entry name" value="MTH938 DOMAIN-CONTAINING PROTEIN"/>
    <property type="match status" value="1"/>
</dbReference>
<dbReference type="Gene3D" id="3.40.1230.10">
    <property type="entry name" value="MTH938-like"/>
    <property type="match status" value="1"/>
</dbReference>
<comment type="caution">
    <text evidence="1">The sequence shown here is derived from an EMBL/GenBank/DDBJ whole genome shotgun (WGS) entry which is preliminary data.</text>
</comment>